<dbReference type="EMBL" id="QXFY01000042">
    <property type="protein sequence ID" value="KAE9360781.1"/>
    <property type="molecule type" value="Genomic_DNA"/>
</dbReference>
<evidence type="ECO:0000313" key="11">
    <source>
        <dbReference type="EMBL" id="KAE9360781.1"/>
    </source>
</evidence>
<dbReference type="Proteomes" id="UP000488956">
    <property type="component" value="Unassembled WGS sequence"/>
</dbReference>
<evidence type="ECO:0000313" key="15">
    <source>
        <dbReference type="Proteomes" id="UP000440367"/>
    </source>
</evidence>
<evidence type="ECO:0000313" key="9">
    <source>
        <dbReference type="EMBL" id="KAE9255728.1"/>
    </source>
</evidence>
<comment type="caution">
    <text evidence="5">The sequence shown here is derived from an EMBL/GenBank/DDBJ whole genome shotgun (WGS) entry which is preliminary data.</text>
</comment>
<evidence type="ECO:0000313" key="10">
    <source>
        <dbReference type="EMBL" id="KAE9328126.1"/>
    </source>
</evidence>
<evidence type="ECO:0000313" key="6">
    <source>
        <dbReference type="EMBL" id="KAE9153101.1"/>
    </source>
</evidence>
<evidence type="ECO:0000313" key="19">
    <source>
        <dbReference type="Proteomes" id="UP000476176"/>
    </source>
</evidence>
<evidence type="ECO:0000313" key="14">
    <source>
        <dbReference type="Proteomes" id="UP000437068"/>
    </source>
</evidence>
<dbReference type="OrthoDB" id="10395439at2759"/>
<dbReference type="Proteomes" id="UP000437068">
    <property type="component" value="Unassembled WGS sequence"/>
</dbReference>
<reference evidence="12 13" key="1">
    <citation type="submission" date="2018-08" db="EMBL/GenBank/DDBJ databases">
        <title>Genomic investigation of the strawberry pathogen Phytophthora fragariae indicates pathogenicity is determined by transcriptional variation in three key races.</title>
        <authorList>
            <person name="Adams T.M."/>
            <person name="Armitage A.D."/>
            <person name="Sobczyk M.K."/>
            <person name="Bates H.J."/>
            <person name="Dunwell J.M."/>
            <person name="Nellist C.F."/>
            <person name="Harrison R.J."/>
        </authorList>
    </citation>
    <scope>NUCLEOTIDE SEQUENCE [LARGE SCALE GENOMIC DNA]</scope>
    <source>
        <strain evidence="10 14">A4</strain>
        <strain evidence="9 15">BC-1</strain>
        <strain evidence="8 19">BC-23</strain>
        <strain evidence="7 13">NOV-27</strain>
        <strain evidence="6 16">NOV-5</strain>
        <strain evidence="5 17">NOV-71</strain>
        <strain evidence="11 20">NOV-77</strain>
        <strain evidence="2 12">NOV-9</strain>
        <strain evidence="4 21">ONT-3</strain>
        <strain evidence="3 18">SCRP245</strain>
    </source>
</reference>
<dbReference type="EMBL" id="QXFZ01000048">
    <property type="protein sequence ID" value="KAE9137204.1"/>
    <property type="molecule type" value="Genomic_DNA"/>
</dbReference>
<evidence type="ECO:0000313" key="18">
    <source>
        <dbReference type="Proteomes" id="UP000460718"/>
    </source>
</evidence>
<dbReference type="EMBL" id="QXGB01000044">
    <property type="protein sequence ID" value="KAE9234751.1"/>
    <property type="molecule type" value="Genomic_DNA"/>
</dbReference>
<accession>A0A6A3TI68</accession>
<dbReference type="Proteomes" id="UP000441208">
    <property type="component" value="Unassembled WGS sequence"/>
</dbReference>
<dbReference type="Proteomes" id="UP000486351">
    <property type="component" value="Unassembled WGS sequence"/>
</dbReference>
<evidence type="ECO:0000313" key="5">
    <source>
        <dbReference type="EMBL" id="KAE9137204.1"/>
    </source>
</evidence>
<proteinExistence type="predicted"/>
<dbReference type="EMBL" id="QXGD01000055">
    <property type="protein sequence ID" value="KAE9255728.1"/>
    <property type="molecule type" value="Genomic_DNA"/>
</dbReference>
<evidence type="ECO:0000313" key="4">
    <source>
        <dbReference type="EMBL" id="KAE9137042.1"/>
    </source>
</evidence>
<evidence type="ECO:0000313" key="13">
    <source>
        <dbReference type="Proteomes" id="UP000433483"/>
    </source>
</evidence>
<dbReference type="EMBL" id="QXFW01000034">
    <property type="protein sequence ID" value="KAE9029019.1"/>
    <property type="molecule type" value="Genomic_DNA"/>
</dbReference>
<dbReference type="EMBL" id="QXGC01000061">
    <property type="protein sequence ID" value="KAE9251923.1"/>
    <property type="molecule type" value="Genomic_DNA"/>
</dbReference>
<organism evidence="5 17">
    <name type="scientific">Phytophthora fragariae</name>
    <dbReference type="NCBI Taxonomy" id="53985"/>
    <lineage>
        <taxon>Eukaryota</taxon>
        <taxon>Sar</taxon>
        <taxon>Stramenopiles</taxon>
        <taxon>Oomycota</taxon>
        <taxon>Peronosporomycetes</taxon>
        <taxon>Peronosporales</taxon>
        <taxon>Peronosporaceae</taxon>
        <taxon>Phytophthora</taxon>
    </lineage>
</organism>
<evidence type="ECO:0000313" key="16">
    <source>
        <dbReference type="Proteomes" id="UP000440732"/>
    </source>
</evidence>
<dbReference type="Proteomes" id="UP000433483">
    <property type="component" value="Unassembled WGS sequence"/>
</dbReference>
<evidence type="ECO:0000313" key="17">
    <source>
        <dbReference type="Proteomes" id="UP000441208"/>
    </source>
</evidence>
<keyword evidence="13" id="KW-1185">Reference proteome</keyword>
<name>A0A6A3TI68_9STRA</name>
<evidence type="ECO:0000313" key="20">
    <source>
        <dbReference type="Proteomes" id="UP000486351"/>
    </source>
</evidence>
<evidence type="ECO:0000313" key="7">
    <source>
        <dbReference type="EMBL" id="KAE9234751.1"/>
    </source>
</evidence>
<feature type="region of interest" description="Disordered" evidence="1">
    <location>
        <begin position="73"/>
        <end position="138"/>
    </location>
</feature>
<dbReference type="EMBL" id="QXGE01000039">
    <property type="protein sequence ID" value="KAE9328126.1"/>
    <property type="molecule type" value="Genomic_DNA"/>
</dbReference>
<protein>
    <submittedName>
        <fullName evidence="5">Uncharacterized protein</fullName>
    </submittedName>
</protein>
<dbReference type="Proteomes" id="UP000460718">
    <property type="component" value="Unassembled WGS sequence"/>
</dbReference>
<evidence type="ECO:0000313" key="21">
    <source>
        <dbReference type="Proteomes" id="UP000488956"/>
    </source>
</evidence>
<dbReference type="AlphaFoldDB" id="A0A6A3TI68"/>
<evidence type="ECO:0000313" key="8">
    <source>
        <dbReference type="EMBL" id="KAE9251923.1"/>
    </source>
</evidence>
<evidence type="ECO:0000256" key="1">
    <source>
        <dbReference type="SAM" id="MobiDB-lite"/>
    </source>
</evidence>
<gene>
    <name evidence="10" type="ORF">PF001_g1572</name>
    <name evidence="9" type="ORF">PF002_g2187</name>
    <name evidence="8" type="ORF">PF004_g2219</name>
    <name evidence="7" type="ORF">PF005_g1778</name>
    <name evidence="6" type="ORF">PF006_g2746</name>
    <name evidence="5" type="ORF">PF007_g1888</name>
    <name evidence="11" type="ORF">PF008_g1671</name>
    <name evidence="2" type="ORF">PF009_g1823</name>
    <name evidence="4" type="ORF">PF010_g1457</name>
    <name evidence="3" type="ORF">PF011_g1285</name>
</gene>
<dbReference type="EMBL" id="QXFX01000036">
    <property type="protein sequence ID" value="KAE9137042.1"/>
    <property type="molecule type" value="Genomic_DNA"/>
</dbReference>
<dbReference type="Proteomes" id="UP000429523">
    <property type="component" value="Unassembled WGS sequence"/>
</dbReference>
<dbReference type="EMBL" id="QXGF01000044">
    <property type="protein sequence ID" value="KAE8948596.1"/>
    <property type="molecule type" value="Genomic_DNA"/>
</dbReference>
<dbReference type="EMBL" id="QXGA01000081">
    <property type="protein sequence ID" value="KAE9153101.1"/>
    <property type="molecule type" value="Genomic_DNA"/>
</dbReference>
<evidence type="ECO:0000313" key="2">
    <source>
        <dbReference type="EMBL" id="KAE8948596.1"/>
    </source>
</evidence>
<dbReference type="Proteomes" id="UP000440732">
    <property type="component" value="Unassembled WGS sequence"/>
</dbReference>
<sequence length="138" mass="15424">MKCNEARLKARIKVLEEEVSRLQPGMGDSDIVVDKLRQNLHHTGDFSIVRRALQPNARRLRGKVRTLVLLDKAPESPAAEQKQKQGVDARVATTRSPRKRRVDSAYNSAASDAGDTEDEKTETETASTQSRRNARSTK</sequence>
<dbReference type="Proteomes" id="UP000476176">
    <property type="component" value="Unassembled WGS sequence"/>
</dbReference>
<evidence type="ECO:0000313" key="12">
    <source>
        <dbReference type="Proteomes" id="UP000429523"/>
    </source>
</evidence>
<dbReference type="Proteomes" id="UP000440367">
    <property type="component" value="Unassembled WGS sequence"/>
</dbReference>
<evidence type="ECO:0000313" key="3">
    <source>
        <dbReference type="EMBL" id="KAE9029019.1"/>
    </source>
</evidence>